<proteinExistence type="predicted"/>
<accession>A0A4U9QW68</accession>
<dbReference type="OrthoDB" id="1903517at2"/>
<name>A0A4U9QW68_HATHI</name>
<evidence type="ECO:0000313" key="1">
    <source>
        <dbReference type="EMBL" id="VTQ82649.1"/>
    </source>
</evidence>
<dbReference type="Proteomes" id="UP000308489">
    <property type="component" value="Chromosome 1"/>
</dbReference>
<dbReference type="KEGG" id="hhw:NCTC503_00220"/>
<reference evidence="1 2" key="1">
    <citation type="submission" date="2019-05" db="EMBL/GenBank/DDBJ databases">
        <authorList>
            <consortium name="Pathogen Informatics"/>
        </authorList>
    </citation>
    <scope>NUCLEOTIDE SEQUENCE [LARGE SCALE GENOMIC DNA]</scope>
    <source>
        <strain evidence="1 2">NCTC503</strain>
    </source>
</reference>
<organism evidence="1 2">
    <name type="scientific">Hathewaya histolytica</name>
    <name type="common">Clostridium histolyticum</name>
    <dbReference type="NCBI Taxonomy" id="1498"/>
    <lineage>
        <taxon>Bacteria</taxon>
        <taxon>Bacillati</taxon>
        <taxon>Bacillota</taxon>
        <taxon>Clostridia</taxon>
        <taxon>Eubacteriales</taxon>
        <taxon>Clostridiaceae</taxon>
        <taxon>Hathewaya</taxon>
    </lineage>
</organism>
<keyword evidence="2" id="KW-1185">Reference proteome</keyword>
<evidence type="ECO:0000313" key="2">
    <source>
        <dbReference type="Proteomes" id="UP000308489"/>
    </source>
</evidence>
<protein>
    <recommendedName>
        <fullName evidence="3">DUF4489 domain-containing protein</fullName>
    </recommendedName>
</protein>
<evidence type="ECO:0008006" key="3">
    <source>
        <dbReference type="Google" id="ProtNLM"/>
    </source>
</evidence>
<dbReference type="EMBL" id="LR590481">
    <property type="protein sequence ID" value="VTQ82649.1"/>
    <property type="molecule type" value="Genomic_DNA"/>
</dbReference>
<dbReference type="AlphaFoldDB" id="A0A4U9QW68"/>
<dbReference type="Pfam" id="PF14879">
    <property type="entry name" value="DUF4489"/>
    <property type="match status" value="2"/>
</dbReference>
<dbReference type="RefSeq" id="WP_138209044.1">
    <property type="nucleotide sequence ID" value="NZ_CBCRUQ010000010.1"/>
</dbReference>
<gene>
    <name evidence="1" type="ORF">NCTC503_00220</name>
</gene>
<sequence length="264" mass="29223">MNSKSRKFTDECCDRDDICDDIWDDRDRCDDRHRRDDRDRRRHRDERMEDCCRARHCSHKQRLPKPVVVSCSQGSGLSLPVSSCSNSANACHSCMPVASVTVDTTCLCKPSVKVEFTASINFHSDGNQPCYPCSSPMKQPMVMNEEELDINKGGGKPSYPQYPPCPVMTTPLIVTFKLTKTCGDGQTINLGTWDYAQGPVNGQTFDTTHSFSFTHCEGNACHGCCVYTVEVIRVQPATINGYPITQQASINNSSISAIAASSCE</sequence>
<dbReference type="InterPro" id="IPR027972">
    <property type="entry name" value="DUF4489"/>
</dbReference>